<comment type="caution">
    <text evidence="2">The sequence shown here is derived from an EMBL/GenBank/DDBJ whole genome shotgun (WGS) entry which is preliminary data.</text>
</comment>
<dbReference type="EMBL" id="JWHL01000004">
    <property type="protein sequence ID" value="MBR1368701.1"/>
    <property type="molecule type" value="Genomic_DNA"/>
</dbReference>
<dbReference type="RefSeq" id="WP_211530345.1">
    <property type="nucleotide sequence ID" value="NZ_JWHL01000004.1"/>
</dbReference>
<dbReference type="PANTHER" id="PTHR38462:SF1">
    <property type="entry name" value="YPRB RIBONUCLEASE H-LIKE DOMAIN-CONTAINING PROTEIN"/>
    <property type="match status" value="1"/>
</dbReference>
<evidence type="ECO:0000259" key="1">
    <source>
        <dbReference type="Pfam" id="PF13482"/>
    </source>
</evidence>
<protein>
    <recommendedName>
        <fullName evidence="1">YprB ribonuclease H-like domain-containing protein</fullName>
    </recommendedName>
</protein>
<dbReference type="GO" id="GO:0003676">
    <property type="term" value="F:nucleic acid binding"/>
    <property type="evidence" value="ECO:0007669"/>
    <property type="project" value="InterPro"/>
</dbReference>
<dbReference type="InterPro" id="IPR038720">
    <property type="entry name" value="YprB_RNase_H-like_dom"/>
</dbReference>
<dbReference type="AlphaFoldDB" id="A0A8J7W5J9"/>
<feature type="domain" description="YprB ribonuclease H-like" evidence="1">
    <location>
        <begin position="188"/>
        <end position="350"/>
    </location>
</feature>
<name>A0A8J7W5J9_9EURY</name>
<sequence length="358" mass="40438">MAGTAGGFRTARSLWRERLDPRHEYRVIEHDNRFRAGIGRTGIFASEFQRFEEEKERLCDLHAGSDLGEIIAGDIIDTPEGECFGIGESVSCPPLPLDPDAARAHLLRSLRLVPGIGPAHERRLKQKGCRTIRDLLHIRRYRPSAEETLSLITDGDAGAVMAWARSRLSPTHPEVIRSSALFDPGRLVFLDIETLGVFSRPVFLIGSATVEGGSVRLRQFLARDIDEELPALLAWQESLPDDPLILSYNGRCFDVPYLADRCAYYGEEYAFGAHQLDLLHITRRTLGRDLSDCRLATIEETVLGLKRGFDLPGALVPGWYDTYRRSKNPGPLIPIIRHNRQDVLSLVDLHRRYLEMYR</sequence>
<dbReference type="InterPro" id="IPR036397">
    <property type="entry name" value="RNaseH_sf"/>
</dbReference>
<dbReference type="OrthoDB" id="211024at2157"/>
<dbReference type="Gene3D" id="3.30.420.10">
    <property type="entry name" value="Ribonuclease H-like superfamily/Ribonuclease H"/>
    <property type="match status" value="1"/>
</dbReference>
<dbReference type="InterPro" id="IPR012337">
    <property type="entry name" value="RNaseH-like_sf"/>
</dbReference>
<dbReference type="Pfam" id="PF13482">
    <property type="entry name" value="RNase_H_2"/>
    <property type="match status" value="1"/>
</dbReference>
<proteinExistence type="predicted"/>
<organism evidence="2 3">
    <name type="scientific">Methanocalculus chunghsingensis</name>
    <dbReference type="NCBI Taxonomy" id="156457"/>
    <lineage>
        <taxon>Archaea</taxon>
        <taxon>Methanobacteriati</taxon>
        <taxon>Methanobacteriota</taxon>
        <taxon>Stenosarchaea group</taxon>
        <taxon>Methanomicrobia</taxon>
        <taxon>Methanomicrobiales</taxon>
        <taxon>Methanocalculaceae</taxon>
        <taxon>Methanocalculus</taxon>
    </lineage>
</organism>
<dbReference type="PANTHER" id="PTHR38462">
    <property type="entry name" value="EXONUCLEASE-LIKE PROTEIN"/>
    <property type="match status" value="1"/>
</dbReference>
<keyword evidence="3" id="KW-1185">Reference proteome</keyword>
<dbReference type="SUPFAM" id="SSF53098">
    <property type="entry name" value="Ribonuclease H-like"/>
    <property type="match status" value="1"/>
</dbReference>
<dbReference type="Proteomes" id="UP000730161">
    <property type="component" value="Unassembled WGS sequence"/>
</dbReference>
<gene>
    <name evidence="2" type="ORF">RJ53_03935</name>
</gene>
<accession>A0A8J7W5J9</accession>
<evidence type="ECO:0000313" key="2">
    <source>
        <dbReference type="EMBL" id="MBR1368701.1"/>
    </source>
</evidence>
<evidence type="ECO:0000313" key="3">
    <source>
        <dbReference type="Proteomes" id="UP000730161"/>
    </source>
</evidence>
<reference evidence="2" key="1">
    <citation type="submission" date="2014-12" db="EMBL/GenBank/DDBJ databases">
        <authorList>
            <person name="Huang H.-H."/>
            <person name="Chen S.-C."/>
            <person name="Lai M.-C."/>
        </authorList>
    </citation>
    <scope>NUCLEOTIDE SEQUENCE</scope>
    <source>
        <strain evidence="2">K1F9705b</strain>
    </source>
</reference>